<accession>A0ABT9Q6A2</accession>
<dbReference type="EMBL" id="JAUSQU010000001">
    <property type="protein sequence ID" value="MDP9842279.1"/>
    <property type="molecule type" value="Genomic_DNA"/>
</dbReference>
<reference evidence="1 2" key="1">
    <citation type="submission" date="2023-07" db="EMBL/GenBank/DDBJ databases">
        <title>Sequencing the genomes of 1000 actinobacteria strains.</title>
        <authorList>
            <person name="Klenk H.-P."/>
        </authorList>
    </citation>
    <scope>NUCLEOTIDE SEQUENCE [LARGE SCALE GENOMIC DNA]</scope>
    <source>
        <strain evidence="1 2">DSM 46740</strain>
    </source>
</reference>
<dbReference type="RefSeq" id="WP_307556206.1">
    <property type="nucleotide sequence ID" value="NZ_JAUSQU010000001.1"/>
</dbReference>
<proteinExistence type="predicted"/>
<dbReference type="Proteomes" id="UP001225356">
    <property type="component" value="Unassembled WGS sequence"/>
</dbReference>
<organism evidence="1 2">
    <name type="scientific">Streptosporangium lutulentum</name>
    <dbReference type="NCBI Taxonomy" id="1461250"/>
    <lineage>
        <taxon>Bacteria</taxon>
        <taxon>Bacillati</taxon>
        <taxon>Actinomycetota</taxon>
        <taxon>Actinomycetes</taxon>
        <taxon>Streptosporangiales</taxon>
        <taxon>Streptosporangiaceae</taxon>
        <taxon>Streptosporangium</taxon>
    </lineage>
</organism>
<sequence length="49" mass="5447">MTVSDHQRDLAIALAQRWQVPRDELDRAADALGVARVTDEEWAEICGPA</sequence>
<protein>
    <submittedName>
        <fullName evidence="1">Uncharacterized protein</fullName>
    </submittedName>
</protein>
<evidence type="ECO:0000313" key="1">
    <source>
        <dbReference type="EMBL" id="MDP9842279.1"/>
    </source>
</evidence>
<name>A0ABT9Q6A2_9ACTN</name>
<keyword evidence="2" id="KW-1185">Reference proteome</keyword>
<evidence type="ECO:0000313" key="2">
    <source>
        <dbReference type="Proteomes" id="UP001225356"/>
    </source>
</evidence>
<gene>
    <name evidence="1" type="ORF">J2853_001490</name>
</gene>
<comment type="caution">
    <text evidence="1">The sequence shown here is derived from an EMBL/GenBank/DDBJ whole genome shotgun (WGS) entry which is preliminary data.</text>
</comment>